<evidence type="ECO:0000256" key="1">
    <source>
        <dbReference type="SAM" id="MobiDB-lite"/>
    </source>
</evidence>
<keyword evidence="3" id="KW-1185">Reference proteome</keyword>
<feature type="region of interest" description="Disordered" evidence="1">
    <location>
        <begin position="1"/>
        <end position="20"/>
    </location>
</feature>
<comment type="caution">
    <text evidence="2">The sequence shown here is derived from an EMBL/GenBank/DDBJ whole genome shotgun (WGS) entry which is preliminary data.</text>
</comment>
<gene>
    <name evidence="2" type="ORF">T11_7939</name>
</gene>
<protein>
    <submittedName>
        <fullName evidence="2">Uncharacterized protein</fullName>
    </submittedName>
</protein>
<reference evidence="2 3" key="1">
    <citation type="submission" date="2015-01" db="EMBL/GenBank/DDBJ databases">
        <title>Evolution of Trichinella species and genotypes.</title>
        <authorList>
            <person name="Korhonen P.K."/>
            <person name="Edoardo P."/>
            <person name="Giuseppe L.R."/>
            <person name="Gasser R.B."/>
        </authorList>
    </citation>
    <scope>NUCLEOTIDE SEQUENCE [LARGE SCALE GENOMIC DNA]</scope>
    <source>
        <strain evidence="2">ISS1029</strain>
    </source>
</reference>
<evidence type="ECO:0000313" key="3">
    <source>
        <dbReference type="Proteomes" id="UP000055024"/>
    </source>
</evidence>
<organism evidence="2 3">
    <name type="scientific">Trichinella zimbabwensis</name>
    <dbReference type="NCBI Taxonomy" id="268475"/>
    <lineage>
        <taxon>Eukaryota</taxon>
        <taxon>Metazoa</taxon>
        <taxon>Ecdysozoa</taxon>
        <taxon>Nematoda</taxon>
        <taxon>Enoplea</taxon>
        <taxon>Dorylaimia</taxon>
        <taxon>Trichinellida</taxon>
        <taxon>Trichinellidae</taxon>
        <taxon>Trichinella</taxon>
    </lineage>
</organism>
<dbReference type="AlphaFoldDB" id="A0A0V1G9C0"/>
<name>A0A0V1G9C0_9BILA</name>
<dbReference type="Proteomes" id="UP000055024">
    <property type="component" value="Unassembled WGS sequence"/>
</dbReference>
<feature type="non-terminal residue" evidence="2">
    <location>
        <position position="68"/>
    </location>
</feature>
<accession>A0A0V1G9C0</accession>
<proteinExistence type="predicted"/>
<dbReference type="EMBL" id="JYDP01004644">
    <property type="protein sequence ID" value="KRY94722.1"/>
    <property type="molecule type" value="Genomic_DNA"/>
</dbReference>
<evidence type="ECO:0000313" key="2">
    <source>
        <dbReference type="EMBL" id="KRY94722.1"/>
    </source>
</evidence>
<sequence>MQSSFEVDSGNSGRSHFSANSRKFLEENRFGLRQVGPQAGSGTSKEQHSRWLRLSSGWSQPALLGWKE</sequence>
<feature type="region of interest" description="Disordered" evidence="1">
    <location>
        <begin position="28"/>
        <end position="52"/>
    </location>
</feature>